<dbReference type="WBParaSite" id="nRc.2.0.1.t32119-RA">
    <property type="protein sequence ID" value="nRc.2.0.1.t32119-RA"/>
    <property type="gene ID" value="nRc.2.0.1.g32119"/>
</dbReference>
<evidence type="ECO:0000313" key="1">
    <source>
        <dbReference type="Proteomes" id="UP000887565"/>
    </source>
</evidence>
<evidence type="ECO:0000313" key="2">
    <source>
        <dbReference type="WBParaSite" id="nRc.2.0.1.t32119-RA"/>
    </source>
</evidence>
<dbReference type="AlphaFoldDB" id="A0A915K1C6"/>
<name>A0A915K1C6_ROMCU</name>
<proteinExistence type="predicted"/>
<sequence>MNSREMTQINTKILNIVMAMRNMLRMPSTTPNNNKSQPIVTNFLTDALVNFYNNHVDLSHLYADL</sequence>
<accession>A0A915K1C6</accession>
<dbReference type="Proteomes" id="UP000887565">
    <property type="component" value="Unplaced"/>
</dbReference>
<protein>
    <submittedName>
        <fullName evidence="2">Uncharacterized protein</fullName>
    </submittedName>
</protein>
<keyword evidence="1" id="KW-1185">Reference proteome</keyword>
<organism evidence="1 2">
    <name type="scientific">Romanomermis culicivorax</name>
    <name type="common">Nematode worm</name>
    <dbReference type="NCBI Taxonomy" id="13658"/>
    <lineage>
        <taxon>Eukaryota</taxon>
        <taxon>Metazoa</taxon>
        <taxon>Ecdysozoa</taxon>
        <taxon>Nematoda</taxon>
        <taxon>Enoplea</taxon>
        <taxon>Dorylaimia</taxon>
        <taxon>Mermithida</taxon>
        <taxon>Mermithoidea</taxon>
        <taxon>Mermithidae</taxon>
        <taxon>Romanomermis</taxon>
    </lineage>
</organism>
<reference evidence="2" key="1">
    <citation type="submission" date="2022-11" db="UniProtKB">
        <authorList>
            <consortium name="WormBaseParasite"/>
        </authorList>
    </citation>
    <scope>IDENTIFICATION</scope>
</reference>